<dbReference type="EMBL" id="JAGHQL010000006">
    <property type="protein sequence ID" value="KAH0545393.1"/>
    <property type="molecule type" value="Genomic_DNA"/>
</dbReference>
<dbReference type="FunFam" id="3.40.50.300:FF:001345">
    <property type="entry name" value="Related to ABC transporter"/>
    <property type="match status" value="1"/>
</dbReference>
<dbReference type="InterPro" id="IPR026082">
    <property type="entry name" value="ABCA"/>
</dbReference>
<dbReference type="SUPFAM" id="SSF52540">
    <property type="entry name" value="P-loop containing nucleoside triphosphate hydrolases"/>
    <property type="match status" value="2"/>
</dbReference>
<feature type="transmembrane region" description="Helical" evidence="11">
    <location>
        <begin position="418"/>
        <end position="443"/>
    </location>
</feature>
<feature type="transmembrane region" description="Helical" evidence="11">
    <location>
        <begin position="1133"/>
        <end position="1158"/>
    </location>
</feature>
<keyword evidence="4 11" id="KW-0812">Transmembrane</keyword>
<dbReference type="GO" id="GO:0140359">
    <property type="term" value="F:ABC-type transporter activity"/>
    <property type="evidence" value="ECO:0007669"/>
    <property type="project" value="InterPro"/>
</dbReference>
<sequence>MPRKTSSVLPRQTWALTLKTLLIALIRHLPSTFLRAFILPIAYMVFLANARRFLVPPAYYGIGTSAPIKDLSVAMDAASGGRNTVAFVNGGYEGGDIEKVINQSVALVEGKGKIVKVLRNETELVDVCRNSLRLVSSCFAAAVFHSSPTEGPGGIWNYTLRTDAALGSRVDVRKSTNDVEVYIIPLQNTIDTIIASLNTTIDRSSLPSKVYEYPYTSRTNQEREDNIRTIFMNGIIDYTAVAFFVGVVGVIYQLVGFMATERETGMAQLIDAMATNIHTWQPQLARLVSHHLAFDIIYLPGWVIMSLVLTNGLFTKTSPGVLIVFHILAGLSLTSFSIFGAAFFKKAQLSGISTTIIAILLAIVAQVVSHGGAHTGTITVLGLLFPPMTYVFFFIYIARWQKQNIPTDLVHRPPSGVWGTIGIVLWVFLIVQIFAYLLLGALVERHLHGTSSKARTVVSNTADDDTPTVQMTEFSKHYKPGWFFRYVAPLFGRRKDTVIAVDGLTLAMDKGHITVLLGANGSGKTTTLECIAGLLRLTNGSIRVDGTGGLGICPQKNVLWDHLTVGEHVGIFNKLKTSSHIDSKAQISDLIKDCDLDRKLNAKAKTLSGGQKRKLQLCMMFAGGSQVCCIDEVSSGLDSLSRRKIWDILLAERGKRTIIMTTHFLDEAEILADHIAILSKGTLRVEGSAVELKHRLGGGYKVHVDATISRPSSPIIAEFPILTAPAAPDHTTTYAVADSSQAAQLVGQLEEMGITEYNVVGPTIEDVFMSVAEEVKPADKSVPPERKEGEGSESTPVSTNTTTLPGGEKGPTPTPPPNEPANGVTLYTGHRISLPAQAFVLFRKRLTVLRRNFMPLLAAFLIPIIAAILVRTFIRKFGDRGCSNAEQTSSLSAHGDVFEGDFDMVVGPASRLGLDSLMKFGGLYQGAITGDRNVSRLVQSIHFVDTLAEFDDYIRNHFHNVTPGGFFLGGPAKDSPATFAYHANFDLYSTIVTHNALSILSSNISIGTQYQPFDIPYAPGTGFTLQFVTYFGLAMVAFPGFFALYPTGERLRNVRSLQYSNGVRALPLWTAYVTFDFLVVLASSVIIIGLFAGASTGVWYHLPYLFVVILLYGLASILLAYVISLFAKSQLAAFAFCSGGQAVLFLAYFIAYLCVLSFTPTERVDSVLKIAHYTIAIIAPPGNLIRAVFIAINMFAVSCQGKRLAPYPGAITLYGGPILYLLLQSFALFGFLLWWDSGPMFNRFRKSYRIEDAEEIEPPESSVTEELQRVSSSNDGLRVLHATKAYGSLIAIQDVTFGVTRGDIFALVGPNAAGKSTTISLIRGDIQPSDNKSEILVENISVRKHRASARSRLGVCPQIDARDEMTTIEHLRFYARIRGVNDVEHNVSEVLRAVGLEEYGNRMAAKLSGGNKRKLSLGVALMGNPAVLLLDEPSSGMDAVAKRTMWKTLLSVSPGRSLVLTTHSMEEANALASHVGILARKMLALGTPTHLRHKYGNAYHVHLITCKAAQTTPEEMDRIRAWIVEKFPNATVEDRSYHGQMKFSIPANQRKVEPAAAPHGSGHDEITPCADGRGVGDTSGTCSGGIGAVFRLLEAHKDELRLAYYSVSPTTLDEVFLAIVSRHNVQEENYQQKQKKKKRFLLF</sequence>
<dbReference type="InterPro" id="IPR003439">
    <property type="entry name" value="ABC_transporter-like_ATP-bd"/>
</dbReference>
<keyword evidence="3" id="KW-0813">Transport</keyword>
<evidence type="ECO:0000313" key="13">
    <source>
        <dbReference type="EMBL" id="KAH0545393.1"/>
    </source>
</evidence>
<organism evidence="13 14">
    <name type="scientific">Glutinoglossum americanum</name>
    <dbReference type="NCBI Taxonomy" id="1670608"/>
    <lineage>
        <taxon>Eukaryota</taxon>
        <taxon>Fungi</taxon>
        <taxon>Dikarya</taxon>
        <taxon>Ascomycota</taxon>
        <taxon>Pezizomycotina</taxon>
        <taxon>Geoglossomycetes</taxon>
        <taxon>Geoglossales</taxon>
        <taxon>Geoglossaceae</taxon>
        <taxon>Glutinoglossum</taxon>
    </lineage>
</organism>
<feature type="domain" description="ABC transporter" evidence="12">
    <location>
        <begin position="469"/>
        <end position="705"/>
    </location>
</feature>
<keyword evidence="7" id="KW-0067">ATP-binding</keyword>
<gene>
    <name evidence="13" type="ORF">FGG08_000534</name>
</gene>
<feature type="transmembrane region" description="Helical" evidence="11">
    <location>
        <begin position="1170"/>
        <end position="1197"/>
    </location>
</feature>
<accession>A0A9P8II21</accession>
<dbReference type="Pfam" id="PF00005">
    <property type="entry name" value="ABC_tran"/>
    <property type="match status" value="2"/>
</dbReference>
<dbReference type="Pfam" id="PF12698">
    <property type="entry name" value="ABC2_membrane_3"/>
    <property type="match status" value="2"/>
</dbReference>
<feature type="region of interest" description="Disordered" evidence="10">
    <location>
        <begin position="775"/>
        <end position="821"/>
    </location>
</feature>
<feature type="domain" description="ABC transporter" evidence="12">
    <location>
        <begin position="1277"/>
        <end position="1504"/>
    </location>
</feature>
<evidence type="ECO:0000256" key="10">
    <source>
        <dbReference type="SAM" id="MobiDB-lite"/>
    </source>
</evidence>
<feature type="transmembrane region" description="Helical" evidence="11">
    <location>
        <begin position="380"/>
        <end position="398"/>
    </location>
</feature>
<feature type="transmembrane region" description="Helical" evidence="11">
    <location>
        <begin position="296"/>
        <end position="314"/>
    </location>
</feature>
<evidence type="ECO:0000256" key="7">
    <source>
        <dbReference type="ARBA" id="ARBA00022840"/>
    </source>
</evidence>
<evidence type="ECO:0000256" key="8">
    <source>
        <dbReference type="ARBA" id="ARBA00022989"/>
    </source>
</evidence>
<dbReference type="OrthoDB" id="8061355at2759"/>
<evidence type="ECO:0000259" key="12">
    <source>
        <dbReference type="PROSITE" id="PS50893"/>
    </source>
</evidence>
<evidence type="ECO:0000256" key="6">
    <source>
        <dbReference type="ARBA" id="ARBA00022741"/>
    </source>
</evidence>
<evidence type="ECO:0000256" key="1">
    <source>
        <dbReference type="ARBA" id="ARBA00004141"/>
    </source>
</evidence>
<dbReference type="PANTHER" id="PTHR19229:SF36">
    <property type="entry name" value="ATP-BINDING CASSETTE SUB-FAMILY A MEMBER 2"/>
    <property type="match status" value="1"/>
</dbReference>
<dbReference type="CDD" id="cd03263">
    <property type="entry name" value="ABC_subfamily_A"/>
    <property type="match status" value="2"/>
</dbReference>
<feature type="transmembrane region" description="Helical" evidence="11">
    <location>
        <begin position="235"/>
        <end position="255"/>
    </location>
</feature>
<dbReference type="InterPro" id="IPR027417">
    <property type="entry name" value="P-loop_NTPase"/>
</dbReference>
<feature type="transmembrane region" description="Helical" evidence="11">
    <location>
        <begin position="1027"/>
        <end position="1045"/>
    </location>
</feature>
<keyword evidence="5" id="KW-0677">Repeat</keyword>
<evidence type="ECO:0000256" key="3">
    <source>
        <dbReference type="ARBA" id="ARBA00022448"/>
    </source>
</evidence>
<evidence type="ECO:0000256" key="2">
    <source>
        <dbReference type="ARBA" id="ARBA00008869"/>
    </source>
</evidence>
<evidence type="ECO:0000256" key="9">
    <source>
        <dbReference type="ARBA" id="ARBA00023136"/>
    </source>
</evidence>
<evidence type="ECO:0000256" key="4">
    <source>
        <dbReference type="ARBA" id="ARBA00022692"/>
    </source>
</evidence>
<feature type="transmembrane region" description="Helical" evidence="11">
    <location>
        <begin position="20"/>
        <end position="46"/>
    </location>
</feature>
<feature type="compositionally biased region" description="Basic and acidic residues" evidence="10">
    <location>
        <begin position="775"/>
        <end position="790"/>
    </location>
</feature>
<feature type="transmembrane region" description="Helical" evidence="11">
    <location>
        <begin position="349"/>
        <end position="368"/>
    </location>
</feature>
<evidence type="ECO:0000313" key="14">
    <source>
        <dbReference type="Proteomes" id="UP000698800"/>
    </source>
</evidence>
<dbReference type="GO" id="GO:0005319">
    <property type="term" value="F:lipid transporter activity"/>
    <property type="evidence" value="ECO:0007669"/>
    <property type="project" value="TreeGrafter"/>
</dbReference>
<dbReference type="GO" id="GO:0005524">
    <property type="term" value="F:ATP binding"/>
    <property type="evidence" value="ECO:0007669"/>
    <property type="project" value="UniProtKB-KW"/>
</dbReference>
<dbReference type="Proteomes" id="UP000698800">
    <property type="component" value="Unassembled WGS sequence"/>
</dbReference>
<dbReference type="PANTHER" id="PTHR19229">
    <property type="entry name" value="ATP-BINDING CASSETTE TRANSPORTER SUBFAMILY A ABCA"/>
    <property type="match status" value="1"/>
</dbReference>
<evidence type="ECO:0000256" key="5">
    <source>
        <dbReference type="ARBA" id="ARBA00022737"/>
    </source>
</evidence>
<evidence type="ECO:0000256" key="11">
    <source>
        <dbReference type="SAM" id="Phobius"/>
    </source>
</evidence>
<comment type="caution">
    <text evidence="13">The sequence shown here is derived from an EMBL/GenBank/DDBJ whole genome shotgun (WGS) entry which is preliminary data.</text>
</comment>
<dbReference type="SMART" id="SM00382">
    <property type="entry name" value="AAA"/>
    <property type="match status" value="2"/>
</dbReference>
<dbReference type="InterPro" id="IPR013525">
    <property type="entry name" value="ABC2_TM"/>
</dbReference>
<dbReference type="Gene3D" id="3.40.50.300">
    <property type="entry name" value="P-loop containing nucleotide triphosphate hydrolases"/>
    <property type="match status" value="2"/>
</dbReference>
<dbReference type="PROSITE" id="PS50893">
    <property type="entry name" value="ABC_TRANSPORTER_2"/>
    <property type="match status" value="2"/>
</dbReference>
<dbReference type="InterPro" id="IPR003593">
    <property type="entry name" value="AAA+_ATPase"/>
</dbReference>
<comment type="subcellular location">
    <subcellularLocation>
        <location evidence="1">Membrane</location>
        <topology evidence="1">Multi-pass membrane protein</topology>
    </subcellularLocation>
</comment>
<protein>
    <recommendedName>
        <fullName evidence="12">ABC transporter domain-containing protein</fullName>
    </recommendedName>
</protein>
<keyword evidence="6" id="KW-0547">Nucleotide-binding</keyword>
<feature type="transmembrane region" description="Helical" evidence="11">
    <location>
        <begin position="321"/>
        <end position="343"/>
    </location>
</feature>
<feature type="transmembrane region" description="Helical" evidence="11">
    <location>
        <begin position="1066"/>
        <end position="1092"/>
    </location>
</feature>
<feature type="transmembrane region" description="Helical" evidence="11">
    <location>
        <begin position="853"/>
        <end position="874"/>
    </location>
</feature>
<dbReference type="GO" id="GO:0016887">
    <property type="term" value="F:ATP hydrolysis activity"/>
    <property type="evidence" value="ECO:0007669"/>
    <property type="project" value="InterPro"/>
</dbReference>
<comment type="similarity">
    <text evidence="2">Belongs to the ABC transporter superfamily. ABCA family.</text>
</comment>
<keyword evidence="9 11" id="KW-0472">Membrane</keyword>
<name>A0A9P8II21_9PEZI</name>
<dbReference type="InterPro" id="IPR017871">
    <property type="entry name" value="ABC_transporter-like_CS"/>
</dbReference>
<keyword evidence="14" id="KW-1185">Reference proteome</keyword>
<proteinExistence type="inferred from homology"/>
<dbReference type="PROSITE" id="PS00211">
    <property type="entry name" value="ABC_TRANSPORTER_1"/>
    <property type="match status" value="2"/>
</dbReference>
<reference evidence="13" key="1">
    <citation type="submission" date="2021-03" db="EMBL/GenBank/DDBJ databases">
        <title>Comparative genomics and phylogenomic investigation of the class Geoglossomycetes provide insights into ecological specialization and systematics.</title>
        <authorList>
            <person name="Melie T."/>
            <person name="Pirro S."/>
            <person name="Miller A.N."/>
            <person name="Quandt A."/>
        </authorList>
    </citation>
    <scope>NUCLEOTIDE SEQUENCE</scope>
    <source>
        <strain evidence="13">GBOQ0MN5Z8</strain>
    </source>
</reference>
<keyword evidence="8 11" id="KW-1133">Transmembrane helix</keyword>
<feature type="transmembrane region" description="Helical" evidence="11">
    <location>
        <begin position="1218"/>
        <end position="1235"/>
    </location>
</feature>
<dbReference type="GO" id="GO:0016020">
    <property type="term" value="C:membrane"/>
    <property type="evidence" value="ECO:0007669"/>
    <property type="project" value="UniProtKB-SubCell"/>
</dbReference>
<feature type="transmembrane region" description="Helical" evidence="11">
    <location>
        <begin position="1104"/>
        <end position="1126"/>
    </location>
</feature>